<dbReference type="OrthoDB" id="7867799at2"/>
<gene>
    <name evidence="1" type="ORF">FJM51_03540</name>
</gene>
<sequence length="75" mass="8100">MAYEITSSAALRPGILARLGDGLFDALVRIAERSSLAARARLAARLHEKSDAELAELGIDRDRIAHFAFGGYAML</sequence>
<accession>A0A501WUL2</accession>
<organism evidence="1 2">
    <name type="scientific">Amaricoccus solimangrovi</name>
    <dbReference type="NCBI Taxonomy" id="2589815"/>
    <lineage>
        <taxon>Bacteria</taxon>
        <taxon>Pseudomonadati</taxon>
        <taxon>Pseudomonadota</taxon>
        <taxon>Alphaproteobacteria</taxon>
        <taxon>Rhodobacterales</taxon>
        <taxon>Paracoccaceae</taxon>
        <taxon>Amaricoccus</taxon>
    </lineage>
</organism>
<name>A0A501WUL2_9RHOB</name>
<evidence type="ECO:0000313" key="2">
    <source>
        <dbReference type="Proteomes" id="UP000319255"/>
    </source>
</evidence>
<proteinExistence type="predicted"/>
<dbReference type="AlphaFoldDB" id="A0A501WUL2"/>
<dbReference type="EMBL" id="VFRP01000002">
    <property type="protein sequence ID" value="TPE53108.1"/>
    <property type="molecule type" value="Genomic_DNA"/>
</dbReference>
<dbReference type="RefSeq" id="WP_140452730.1">
    <property type="nucleotide sequence ID" value="NZ_VFRP01000002.1"/>
</dbReference>
<evidence type="ECO:0000313" key="1">
    <source>
        <dbReference type="EMBL" id="TPE53108.1"/>
    </source>
</evidence>
<keyword evidence="2" id="KW-1185">Reference proteome</keyword>
<protein>
    <recommendedName>
        <fullName evidence="3">DUF1127 domain-containing protein</fullName>
    </recommendedName>
</protein>
<dbReference type="Proteomes" id="UP000319255">
    <property type="component" value="Unassembled WGS sequence"/>
</dbReference>
<evidence type="ECO:0008006" key="3">
    <source>
        <dbReference type="Google" id="ProtNLM"/>
    </source>
</evidence>
<reference evidence="1 2" key="1">
    <citation type="submission" date="2019-06" db="EMBL/GenBank/DDBJ databases">
        <title>A novel bacterium of genus Amaricoccus, isolated from marine sediment.</title>
        <authorList>
            <person name="Huang H."/>
            <person name="Mo K."/>
            <person name="Hu Y."/>
        </authorList>
    </citation>
    <scope>NUCLEOTIDE SEQUENCE [LARGE SCALE GENOMIC DNA]</scope>
    <source>
        <strain evidence="1 2">HB172011</strain>
    </source>
</reference>
<comment type="caution">
    <text evidence="1">The sequence shown here is derived from an EMBL/GenBank/DDBJ whole genome shotgun (WGS) entry which is preliminary data.</text>
</comment>